<proteinExistence type="predicted"/>
<feature type="region of interest" description="Disordered" evidence="1">
    <location>
        <begin position="1"/>
        <end position="59"/>
    </location>
</feature>
<dbReference type="EnsemblMetazoa" id="ASIC008384-RA">
    <property type="protein sequence ID" value="ASIC008384-PA"/>
    <property type="gene ID" value="ASIC008384"/>
</dbReference>
<organism evidence="2">
    <name type="scientific">Anopheles sinensis</name>
    <name type="common">Mosquito</name>
    <dbReference type="NCBI Taxonomy" id="74873"/>
    <lineage>
        <taxon>Eukaryota</taxon>
        <taxon>Metazoa</taxon>
        <taxon>Ecdysozoa</taxon>
        <taxon>Arthropoda</taxon>
        <taxon>Hexapoda</taxon>
        <taxon>Insecta</taxon>
        <taxon>Pterygota</taxon>
        <taxon>Neoptera</taxon>
        <taxon>Endopterygota</taxon>
        <taxon>Diptera</taxon>
        <taxon>Nematocera</taxon>
        <taxon>Culicoidea</taxon>
        <taxon>Culicidae</taxon>
        <taxon>Anophelinae</taxon>
        <taxon>Anopheles</taxon>
    </lineage>
</organism>
<gene>
    <name evidence="2" type="ORF">ZHAS_00008384</name>
</gene>
<keyword evidence="4" id="KW-1185">Reference proteome</keyword>
<sequence>MRRGDSIFHVRAADKKRSETEPVTHNNSEEAKDPDWRANSHGRNGQPNQRRRRRRPQHQLYQTEAEALQLHMTASTGYLHPVRCFRRSQPNPQPRWGDSCARLTPTAEIEVWRNASRYRRRSRTVDAVRDVTTTTSPPRHTASFPVHLHAISK</sequence>
<dbReference type="EMBL" id="ATLV01015907">
    <property type="status" value="NOT_ANNOTATED_CDS"/>
    <property type="molecule type" value="Genomic_DNA"/>
</dbReference>
<feature type="compositionally biased region" description="Basic and acidic residues" evidence="1">
    <location>
        <begin position="1"/>
        <end position="38"/>
    </location>
</feature>
<evidence type="ECO:0000256" key="1">
    <source>
        <dbReference type="SAM" id="MobiDB-lite"/>
    </source>
</evidence>
<dbReference type="AlphaFoldDB" id="A0A084VSB5"/>
<accession>A0A084VSB5</accession>
<dbReference type="Proteomes" id="UP000030765">
    <property type="component" value="Unassembled WGS sequence"/>
</dbReference>
<evidence type="ECO:0000313" key="2">
    <source>
        <dbReference type="EMBL" id="KFB40859.1"/>
    </source>
</evidence>
<evidence type="ECO:0000313" key="4">
    <source>
        <dbReference type="Proteomes" id="UP000030765"/>
    </source>
</evidence>
<dbReference type="EMBL" id="KE525041">
    <property type="protein sequence ID" value="KFB40859.1"/>
    <property type="molecule type" value="Genomic_DNA"/>
</dbReference>
<reference evidence="3" key="2">
    <citation type="submission" date="2020-05" db="UniProtKB">
        <authorList>
            <consortium name="EnsemblMetazoa"/>
        </authorList>
    </citation>
    <scope>IDENTIFICATION</scope>
</reference>
<protein>
    <submittedName>
        <fullName evidence="2 3">Uncharacterized protein</fullName>
    </submittedName>
</protein>
<reference evidence="2 4" key="1">
    <citation type="journal article" date="2014" name="BMC Genomics">
        <title>Genome sequence of Anopheles sinensis provides insight into genetics basis of mosquito competence for malaria parasites.</title>
        <authorList>
            <person name="Zhou D."/>
            <person name="Zhang D."/>
            <person name="Ding G."/>
            <person name="Shi L."/>
            <person name="Hou Q."/>
            <person name="Ye Y."/>
            <person name="Xu Y."/>
            <person name="Zhou H."/>
            <person name="Xiong C."/>
            <person name="Li S."/>
            <person name="Yu J."/>
            <person name="Hong S."/>
            <person name="Yu X."/>
            <person name="Zou P."/>
            <person name="Chen C."/>
            <person name="Chang X."/>
            <person name="Wang W."/>
            <person name="Lv Y."/>
            <person name="Sun Y."/>
            <person name="Ma L."/>
            <person name="Shen B."/>
            <person name="Zhu C."/>
        </authorList>
    </citation>
    <scope>NUCLEOTIDE SEQUENCE [LARGE SCALE GENOMIC DNA]</scope>
</reference>
<evidence type="ECO:0000313" key="3">
    <source>
        <dbReference type="EnsemblMetazoa" id="ASIC008384-PA"/>
    </source>
</evidence>
<name>A0A084VSB5_ANOSI</name>
<dbReference type="VEuPathDB" id="VectorBase:ASIC008384"/>